<reference evidence="2 3" key="1">
    <citation type="submission" date="2019-08" db="EMBL/GenBank/DDBJ databases">
        <title>Draft genome sequences of two oriental melons (Cucumis melo L. var makuwa).</title>
        <authorList>
            <person name="Kwon S.-Y."/>
        </authorList>
    </citation>
    <scope>NUCLEOTIDE SEQUENCE [LARGE SCALE GENOMIC DNA]</scope>
    <source>
        <strain evidence="3">cv. Chang Bougi</strain>
        <tissue evidence="2">Leaf</tissue>
    </source>
</reference>
<evidence type="ECO:0000313" key="2">
    <source>
        <dbReference type="EMBL" id="TYK30727.1"/>
    </source>
</evidence>
<dbReference type="EMBL" id="SSTD01000240">
    <property type="protein sequence ID" value="TYK30727.1"/>
    <property type="molecule type" value="Genomic_DNA"/>
</dbReference>
<accession>A0A5D3E3S7</accession>
<gene>
    <name evidence="2" type="ORF">E5676_scaffold343G00590</name>
</gene>
<dbReference type="AlphaFoldDB" id="A0A5D3E3S7"/>
<evidence type="ECO:0000313" key="3">
    <source>
        <dbReference type="Proteomes" id="UP000321947"/>
    </source>
</evidence>
<feature type="region of interest" description="Disordered" evidence="1">
    <location>
        <begin position="67"/>
        <end position="143"/>
    </location>
</feature>
<protein>
    <submittedName>
        <fullName evidence="2">Uncharacterized protein</fullName>
    </submittedName>
</protein>
<evidence type="ECO:0000256" key="1">
    <source>
        <dbReference type="SAM" id="MobiDB-lite"/>
    </source>
</evidence>
<name>A0A5D3E3S7_CUCMM</name>
<organism evidence="2 3">
    <name type="scientific">Cucumis melo var. makuwa</name>
    <name type="common">Oriental melon</name>
    <dbReference type="NCBI Taxonomy" id="1194695"/>
    <lineage>
        <taxon>Eukaryota</taxon>
        <taxon>Viridiplantae</taxon>
        <taxon>Streptophyta</taxon>
        <taxon>Embryophyta</taxon>
        <taxon>Tracheophyta</taxon>
        <taxon>Spermatophyta</taxon>
        <taxon>Magnoliopsida</taxon>
        <taxon>eudicotyledons</taxon>
        <taxon>Gunneridae</taxon>
        <taxon>Pentapetalae</taxon>
        <taxon>rosids</taxon>
        <taxon>fabids</taxon>
        <taxon>Cucurbitales</taxon>
        <taxon>Cucurbitaceae</taxon>
        <taxon>Benincaseae</taxon>
        <taxon>Cucumis</taxon>
    </lineage>
</organism>
<sequence length="143" mass="15557">MAFTHPSCPEIGLPLAVPLPKKLKRKKGEYKIYPVRDPLLGPLGNNSNFLFRAGAHATTIFPLFHSTTVGREKHGRNGRTTCSSARDEERESVGDGGDEERESVRPIWEDPSAAGRARAKTLRGDDEEDEGSGAGAVEKEGED</sequence>
<proteinExistence type="predicted"/>
<comment type="caution">
    <text evidence="2">The sequence shown here is derived from an EMBL/GenBank/DDBJ whole genome shotgun (WGS) entry which is preliminary data.</text>
</comment>
<dbReference type="Proteomes" id="UP000321947">
    <property type="component" value="Unassembled WGS sequence"/>
</dbReference>